<protein>
    <submittedName>
        <fullName evidence="1">Uncharacterized protein</fullName>
    </submittedName>
</protein>
<dbReference type="AlphaFoldDB" id="A0AAN5I3S6"/>
<accession>A0AAN5I3S6</accession>
<sequence>RLVVRGRLITRLEDVEHGTDSRARGLSSSLQSVSDIIDVSERDPAFTHEESTDTIEVEQIQRVVHRLLQVHLLEPGHVVVGGGLEYSEAVLSRLSNHSLQVGDAGANLSDAVLSFLRRPGTVGEELRLEAIGDLVDDAPESISLVEDDKHRLVHLVSLLRVLQLLLDIRRAHVGSVMAGSPEHSFKDGDALATNHTDDVLNGRLLGVSSGALLLLLELLLSLAVDSPGEELVSLVQHGVPLLEIGEVLLQQTIRLVHVLDVTLEVVERRLKLIQLSRGHRIVISIVDSPSDRHAVLLDLRLEETQFPLHLIESADVAHKDALERVNVRVELLELHAAILAQLGDHVEGGVLLDDELAEAHLLRTVERAHLGLLCVDPRRISYRNQERTEMYLISLQ</sequence>
<comment type="caution">
    <text evidence="1">The sequence shown here is derived from an EMBL/GenBank/DDBJ whole genome shotgun (WGS) entry which is preliminary data.</text>
</comment>
<reference evidence="2" key="1">
    <citation type="submission" date="2022-10" db="EMBL/GenBank/DDBJ databases">
        <title>Genome assembly of Pristionchus species.</title>
        <authorList>
            <person name="Yoshida K."/>
            <person name="Sommer R.J."/>
        </authorList>
    </citation>
    <scope>NUCLEOTIDE SEQUENCE [LARGE SCALE GENOMIC DNA]</scope>
    <source>
        <strain evidence="2">RS5460</strain>
    </source>
</reference>
<name>A0AAN5I3S6_9BILA</name>
<organism evidence="1 2">
    <name type="scientific">Pristionchus mayeri</name>
    <dbReference type="NCBI Taxonomy" id="1317129"/>
    <lineage>
        <taxon>Eukaryota</taxon>
        <taxon>Metazoa</taxon>
        <taxon>Ecdysozoa</taxon>
        <taxon>Nematoda</taxon>
        <taxon>Chromadorea</taxon>
        <taxon>Rhabditida</taxon>
        <taxon>Rhabditina</taxon>
        <taxon>Diplogasteromorpha</taxon>
        <taxon>Diplogasteroidea</taxon>
        <taxon>Neodiplogasteridae</taxon>
        <taxon>Pristionchus</taxon>
    </lineage>
</organism>
<keyword evidence="2" id="KW-1185">Reference proteome</keyword>
<gene>
    <name evidence="1" type="ORF">PMAYCL1PPCAC_20774</name>
</gene>
<evidence type="ECO:0000313" key="2">
    <source>
        <dbReference type="Proteomes" id="UP001328107"/>
    </source>
</evidence>
<proteinExistence type="predicted"/>
<dbReference type="EMBL" id="BTRK01000004">
    <property type="protein sequence ID" value="GMR50579.1"/>
    <property type="molecule type" value="Genomic_DNA"/>
</dbReference>
<dbReference type="Proteomes" id="UP001328107">
    <property type="component" value="Unassembled WGS sequence"/>
</dbReference>
<feature type="non-terminal residue" evidence="1">
    <location>
        <position position="1"/>
    </location>
</feature>
<evidence type="ECO:0000313" key="1">
    <source>
        <dbReference type="EMBL" id="GMR50579.1"/>
    </source>
</evidence>